<dbReference type="Gene3D" id="3.20.20.70">
    <property type="entry name" value="Aldolase class I"/>
    <property type="match status" value="1"/>
</dbReference>
<accession>A0A9Q0MWE5</accession>
<dbReference type="GO" id="GO:0010181">
    <property type="term" value="F:FMN binding"/>
    <property type="evidence" value="ECO:0007669"/>
    <property type="project" value="InterPro"/>
</dbReference>
<evidence type="ECO:0000256" key="1">
    <source>
        <dbReference type="ARBA" id="ARBA00001917"/>
    </source>
</evidence>
<dbReference type="Proteomes" id="UP001151699">
    <property type="component" value="Chromosome X"/>
</dbReference>
<comment type="caution">
    <text evidence="7">The sequence shown here is derived from an EMBL/GenBank/DDBJ whole genome shotgun (WGS) entry which is preliminary data.</text>
</comment>
<feature type="domain" description="NADH:flavin oxidoreductase/NADH oxidase N-terminal" evidence="6">
    <location>
        <begin position="62"/>
        <end position="424"/>
    </location>
</feature>
<organism evidence="7 8">
    <name type="scientific">Pseudolycoriella hygida</name>
    <dbReference type="NCBI Taxonomy" id="35572"/>
    <lineage>
        <taxon>Eukaryota</taxon>
        <taxon>Metazoa</taxon>
        <taxon>Ecdysozoa</taxon>
        <taxon>Arthropoda</taxon>
        <taxon>Hexapoda</taxon>
        <taxon>Insecta</taxon>
        <taxon>Pterygota</taxon>
        <taxon>Neoptera</taxon>
        <taxon>Endopterygota</taxon>
        <taxon>Diptera</taxon>
        <taxon>Nematocera</taxon>
        <taxon>Sciaroidea</taxon>
        <taxon>Sciaridae</taxon>
        <taxon>Pseudolycoriella</taxon>
    </lineage>
</organism>
<dbReference type="GO" id="GO:0003959">
    <property type="term" value="F:NADPH dehydrogenase activity"/>
    <property type="evidence" value="ECO:0007669"/>
    <property type="project" value="InterPro"/>
</dbReference>
<dbReference type="InterPro" id="IPR001155">
    <property type="entry name" value="OxRdtase_FMN_N"/>
</dbReference>
<name>A0A9Q0MWE5_9DIPT</name>
<keyword evidence="2" id="KW-0285">Flavoprotein</keyword>
<evidence type="ECO:0000256" key="3">
    <source>
        <dbReference type="ARBA" id="ARBA00022643"/>
    </source>
</evidence>
<keyword evidence="5" id="KW-0560">Oxidoreductase</keyword>
<evidence type="ECO:0000256" key="4">
    <source>
        <dbReference type="ARBA" id="ARBA00022857"/>
    </source>
</evidence>
<gene>
    <name evidence="7" type="ORF">Bhyg_11482</name>
</gene>
<dbReference type="InterPro" id="IPR013785">
    <property type="entry name" value="Aldolase_TIM"/>
</dbReference>
<dbReference type="AlphaFoldDB" id="A0A9Q0MWE5"/>
<dbReference type="CDD" id="cd02932">
    <property type="entry name" value="OYE_YqiM_FMN"/>
    <property type="match status" value="1"/>
</dbReference>
<dbReference type="SUPFAM" id="SSF51395">
    <property type="entry name" value="FMN-linked oxidoreductases"/>
    <property type="match status" value="1"/>
</dbReference>
<evidence type="ECO:0000259" key="6">
    <source>
        <dbReference type="Pfam" id="PF00724"/>
    </source>
</evidence>
<comment type="cofactor">
    <cofactor evidence="1">
        <name>FMN</name>
        <dbReference type="ChEBI" id="CHEBI:58210"/>
    </cofactor>
</comment>
<dbReference type="PANTHER" id="PTHR43303:SF4">
    <property type="entry name" value="NADPH DEHYDROGENASE C23G7.10C-RELATED"/>
    <property type="match status" value="1"/>
</dbReference>
<evidence type="ECO:0000256" key="2">
    <source>
        <dbReference type="ARBA" id="ARBA00022630"/>
    </source>
</evidence>
<evidence type="ECO:0000313" key="7">
    <source>
        <dbReference type="EMBL" id="KAJ6638744.1"/>
    </source>
</evidence>
<protein>
    <submittedName>
        <fullName evidence="7">NADPH dehydrogenase C23G7.10c</fullName>
    </submittedName>
</protein>
<dbReference type="PANTHER" id="PTHR43303">
    <property type="entry name" value="NADPH DEHYDROGENASE C23G7.10C-RELATED"/>
    <property type="match status" value="1"/>
</dbReference>
<dbReference type="OrthoDB" id="72788at2759"/>
<evidence type="ECO:0000256" key="5">
    <source>
        <dbReference type="ARBA" id="ARBA00023002"/>
    </source>
</evidence>
<dbReference type="InterPro" id="IPR044152">
    <property type="entry name" value="YqjM-like"/>
</dbReference>
<reference evidence="7" key="1">
    <citation type="submission" date="2022-07" db="EMBL/GenBank/DDBJ databases">
        <authorList>
            <person name="Trinca V."/>
            <person name="Uliana J.V.C."/>
            <person name="Torres T.T."/>
            <person name="Ward R.J."/>
            <person name="Monesi N."/>
        </authorList>
    </citation>
    <scope>NUCLEOTIDE SEQUENCE</scope>
    <source>
        <strain evidence="7">HSMRA1968</strain>
        <tissue evidence="7">Whole embryos</tissue>
    </source>
</reference>
<keyword evidence="4" id="KW-0521">NADP</keyword>
<keyword evidence="3" id="KW-0288">FMN</keyword>
<dbReference type="Pfam" id="PF00724">
    <property type="entry name" value="Oxidored_FMN"/>
    <property type="match status" value="1"/>
</dbReference>
<sequence>MCTRSKKIKNIFRMSKVLAAESKTFKHSSDIKGNGLSMDVGLHQDKPIGRIIQSTKPETIPKLFTPFTIRDQTFPNRIMVAPMCMYSCEKQDGILTDFHLAHYGTLGIRGTSLVMIEATSIEPQGRLSPQDTGMWGDEHIEPLRRIARLVHASGGRLGIQLAHGGRKAACYPPYHKYEENNGKLNRGAPVPDSEGGFANEIRAPTSIPWSKDMPPPKELTVPEIKELVQKFADAAKRSVEAGVDVIEIHGAHGYLIHEFLSGFSNKRTDEYGGNLSNRLRFALEIIEAVRSVIPAGMPLFMRVSGTDYKDPSDMLCVDPDGWDINQVIELCRRAVPLGLDLIDISSGGNVPGSRGIFSSDFGYQVPLAQKVKEANIEGLLVGTVGGQNVPSLSEKVLQEGKADVVLVAREFIKDPSYVYTAARELGVIARWPKQYSWWQPFIPEAKFDSSLIISKGTNKL</sequence>
<keyword evidence="8" id="KW-1185">Reference proteome</keyword>
<dbReference type="EMBL" id="WJQU01000003">
    <property type="protein sequence ID" value="KAJ6638744.1"/>
    <property type="molecule type" value="Genomic_DNA"/>
</dbReference>
<evidence type="ECO:0000313" key="8">
    <source>
        <dbReference type="Proteomes" id="UP001151699"/>
    </source>
</evidence>
<proteinExistence type="predicted"/>
<dbReference type="GO" id="GO:0050661">
    <property type="term" value="F:NADP binding"/>
    <property type="evidence" value="ECO:0007669"/>
    <property type="project" value="InterPro"/>
</dbReference>